<evidence type="ECO:0000313" key="1">
    <source>
        <dbReference type="EMBL" id="WNY68256.1"/>
    </source>
</evidence>
<dbReference type="SUPFAM" id="SSF52141">
    <property type="entry name" value="Uracil-DNA glycosylase-like"/>
    <property type="match status" value="1"/>
</dbReference>
<dbReference type="Gene3D" id="3.40.470.10">
    <property type="entry name" value="Uracil-DNA glycosylase-like domain"/>
    <property type="match status" value="1"/>
</dbReference>
<evidence type="ECO:0000313" key="2">
    <source>
        <dbReference type="Proteomes" id="UP001301963"/>
    </source>
</evidence>
<keyword evidence="2" id="KW-1185">Reference proteome</keyword>
<dbReference type="RefSeq" id="WP_316383502.1">
    <property type="nucleotide sequence ID" value="NZ_CP132468.1"/>
</dbReference>
<proteinExistence type="predicted"/>
<gene>
    <name evidence="1" type="ORF">QIA44_00065</name>
</gene>
<name>A0ABZ0CM05_9SPIR</name>
<dbReference type="EMBL" id="CP132468">
    <property type="protein sequence ID" value="WNY68256.1"/>
    <property type="molecule type" value="Genomic_DNA"/>
</dbReference>
<protein>
    <submittedName>
        <fullName evidence="1">Uncharacterized protein</fullName>
    </submittedName>
</protein>
<reference evidence="1" key="1">
    <citation type="submission" date="2023-07" db="EMBL/GenBank/DDBJ databases">
        <title>Genome sequencing of multiple Borrelia sensu lato isolates.</title>
        <authorList>
            <person name="Mongodin E.F."/>
            <person name="Rudenko N."/>
            <person name="Fraser C.M."/>
            <person name="Schutzer S."/>
            <person name="Luft B."/>
            <person name="Morgan R."/>
            <person name="Chastens S."/>
            <person name="Qiu W."/>
        </authorList>
    </citation>
    <scope>NUCLEOTIDE SEQUENCE [LARGE SCALE GENOMIC DNA]</scope>
    <source>
        <strain evidence="1">PotiB3</strain>
    </source>
</reference>
<accession>A0ABZ0CM05</accession>
<dbReference type="Proteomes" id="UP001301963">
    <property type="component" value="Chromosome"/>
</dbReference>
<sequence length="197" mass="23183">MNNSILTKKLFLLKILKNNIEGKITENFEKINNDIKQKIEKVKIYQKNENSKEQPTKVPVKNENLTNLLPNNSLQERNTNNHIIIYVNKNYLNEDSRNVIAKWCKSINIYNYKIIDTIESLNLEISNKNPKAILSCEEIDFFLNQPLRIQIIRGIELRFKGIPLVFTYLPTNQIKNPELKKEIWQDLKIIKGIIKYG</sequence>
<dbReference type="InterPro" id="IPR036895">
    <property type="entry name" value="Uracil-DNA_glycosylase-like_sf"/>
</dbReference>
<organism evidence="1 2">
    <name type="scientific">Borreliella lusitaniae</name>
    <dbReference type="NCBI Taxonomy" id="100177"/>
    <lineage>
        <taxon>Bacteria</taxon>
        <taxon>Pseudomonadati</taxon>
        <taxon>Spirochaetota</taxon>
        <taxon>Spirochaetia</taxon>
        <taxon>Spirochaetales</taxon>
        <taxon>Borreliaceae</taxon>
        <taxon>Borreliella</taxon>
    </lineage>
</organism>